<gene>
    <name evidence="1" type="ORF">COV07_00175</name>
</gene>
<evidence type="ECO:0008006" key="3">
    <source>
        <dbReference type="Google" id="ProtNLM"/>
    </source>
</evidence>
<comment type="caution">
    <text evidence="1">The sequence shown here is derived from an EMBL/GenBank/DDBJ whole genome shotgun (WGS) entry which is preliminary data.</text>
</comment>
<name>A0A2H0RN81_9BACT</name>
<organism evidence="1 2">
    <name type="scientific">Candidatus Vogelbacteria bacterium CG10_big_fil_rev_8_21_14_0_10_45_14</name>
    <dbReference type="NCBI Taxonomy" id="1975042"/>
    <lineage>
        <taxon>Bacteria</taxon>
        <taxon>Candidatus Vogeliibacteriota</taxon>
    </lineage>
</organism>
<dbReference type="Gene3D" id="3.90.1720.10">
    <property type="entry name" value="endopeptidase domain like (from Nostoc punctiforme)"/>
    <property type="match status" value="1"/>
</dbReference>
<dbReference type="EMBL" id="PCYL01000003">
    <property type="protein sequence ID" value="PIR47205.1"/>
    <property type="molecule type" value="Genomic_DNA"/>
</dbReference>
<dbReference type="AlphaFoldDB" id="A0A2H0RN81"/>
<evidence type="ECO:0000313" key="1">
    <source>
        <dbReference type="EMBL" id="PIR47205.1"/>
    </source>
</evidence>
<evidence type="ECO:0000313" key="2">
    <source>
        <dbReference type="Proteomes" id="UP000230833"/>
    </source>
</evidence>
<protein>
    <recommendedName>
        <fullName evidence="3">NlpC/P60 domain-containing protein</fullName>
    </recommendedName>
</protein>
<dbReference type="SUPFAM" id="SSF54001">
    <property type="entry name" value="Cysteine proteinases"/>
    <property type="match status" value="1"/>
</dbReference>
<accession>A0A2H0RN81</accession>
<reference evidence="1 2" key="1">
    <citation type="submission" date="2017-09" db="EMBL/GenBank/DDBJ databases">
        <title>Depth-based differentiation of microbial function through sediment-hosted aquifers and enrichment of novel symbionts in the deep terrestrial subsurface.</title>
        <authorList>
            <person name="Probst A.J."/>
            <person name="Ladd B."/>
            <person name="Jarett J.K."/>
            <person name="Geller-Mcgrath D.E."/>
            <person name="Sieber C.M."/>
            <person name="Emerson J.B."/>
            <person name="Anantharaman K."/>
            <person name="Thomas B.C."/>
            <person name="Malmstrom R."/>
            <person name="Stieglmeier M."/>
            <person name="Klingl A."/>
            <person name="Woyke T."/>
            <person name="Ryan C.M."/>
            <person name="Banfield J.F."/>
        </authorList>
    </citation>
    <scope>NUCLEOTIDE SEQUENCE [LARGE SCALE GENOMIC DNA]</scope>
    <source>
        <strain evidence="1">CG10_big_fil_rev_8_21_14_0_10_45_14</strain>
    </source>
</reference>
<dbReference type="InterPro" id="IPR038765">
    <property type="entry name" value="Papain-like_cys_pep_sf"/>
</dbReference>
<sequence>MKKAIALVRELAHTAKYEREATLHVAPQIVNCFTVWQWAVREAYGIYLPERILSLPLAVSVKTLQEGDFVFTGQCPPWKGEDDWGHCGVFTEKGTVMHATRRLRRGREIFSGIREDYFSSFTRKGFLGARRLWDT</sequence>
<proteinExistence type="predicted"/>
<dbReference type="Proteomes" id="UP000230833">
    <property type="component" value="Unassembled WGS sequence"/>
</dbReference>